<keyword evidence="2" id="KW-0597">Phosphoprotein</keyword>
<comment type="catalytic activity">
    <reaction evidence="10 14">
        <text>L-tyrosyl-[protein] + ATP = O-phospho-L-tyrosyl-[protein] + ADP + H(+)</text>
        <dbReference type="Rhea" id="RHEA:10596"/>
        <dbReference type="Rhea" id="RHEA-COMP:10136"/>
        <dbReference type="Rhea" id="RHEA-COMP:20101"/>
        <dbReference type="ChEBI" id="CHEBI:15378"/>
        <dbReference type="ChEBI" id="CHEBI:30616"/>
        <dbReference type="ChEBI" id="CHEBI:46858"/>
        <dbReference type="ChEBI" id="CHEBI:61978"/>
        <dbReference type="ChEBI" id="CHEBI:456216"/>
        <dbReference type="EC" id="2.7.10.2"/>
    </reaction>
</comment>
<dbReference type="PRINTS" id="PR00452">
    <property type="entry name" value="SH3DOMAIN"/>
</dbReference>
<evidence type="ECO:0000256" key="7">
    <source>
        <dbReference type="ARBA" id="ARBA00022840"/>
    </source>
</evidence>
<feature type="compositionally biased region" description="Polar residues" evidence="15">
    <location>
        <begin position="73"/>
        <end position="89"/>
    </location>
</feature>
<dbReference type="PROSITE" id="PS50001">
    <property type="entry name" value="SH2"/>
    <property type="match status" value="1"/>
</dbReference>
<evidence type="ECO:0000259" key="17">
    <source>
        <dbReference type="PROSITE" id="PS50002"/>
    </source>
</evidence>
<dbReference type="eggNOG" id="KOG0197">
    <property type="taxonomic scope" value="Eukaryota"/>
</dbReference>
<dbReference type="SUPFAM" id="SSF55550">
    <property type="entry name" value="SH2 domain"/>
    <property type="match status" value="1"/>
</dbReference>
<dbReference type="InterPro" id="IPR020635">
    <property type="entry name" value="Tyr_kinase_cat_dom"/>
</dbReference>
<feature type="domain" description="Protein kinase" evidence="18">
    <location>
        <begin position="336"/>
        <end position="589"/>
    </location>
</feature>
<keyword evidence="1 12" id="KW-0728">SH3 domain</keyword>
<dbReference type="HOGENOM" id="CLU_000288_7_2_1"/>
<dbReference type="EnsemblMetazoa" id="tetur12g02400.1">
    <property type="protein sequence ID" value="tetur12g02400.1"/>
    <property type="gene ID" value="tetur12g02400"/>
</dbReference>
<evidence type="ECO:0000313" key="19">
    <source>
        <dbReference type="EnsemblMetazoa" id="tetur12g02400.1"/>
    </source>
</evidence>
<keyword evidence="7 13" id="KW-0067">ATP-binding</keyword>
<proteinExistence type="inferred from homology"/>
<dbReference type="STRING" id="32264.T1KIS5"/>
<comment type="similarity">
    <text evidence="14">Belongs to the protein kinase superfamily. Tyr protein kinase family.</text>
</comment>
<dbReference type="Gene3D" id="3.30.200.20">
    <property type="entry name" value="Phosphorylase Kinase, domain 1"/>
    <property type="match status" value="1"/>
</dbReference>
<reference evidence="19" key="2">
    <citation type="submission" date="2015-06" db="UniProtKB">
        <authorList>
            <consortium name="EnsemblMetazoa"/>
        </authorList>
    </citation>
    <scope>IDENTIFICATION</scope>
</reference>
<evidence type="ECO:0000256" key="10">
    <source>
        <dbReference type="ARBA" id="ARBA00051245"/>
    </source>
</evidence>
<evidence type="ECO:0000259" key="18">
    <source>
        <dbReference type="PROSITE" id="PS50011"/>
    </source>
</evidence>
<dbReference type="PROSITE" id="PS50002">
    <property type="entry name" value="SH3"/>
    <property type="match status" value="1"/>
</dbReference>
<name>T1KIS5_TETUR</name>
<dbReference type="FunFam" id="3.30.200.20:FF:000037">
    <property type="entry name" value="Tyrosine-protein kinase"/>
    <property type="match status" value="1"/>
</dbReference>
<dbReference type="PRINTS" id="PR00401">
    <property type="entry name" value="SH2DOMAIN"/>
</dbReference>
<keyword evidence="5 13" id="KW-0547">Nucleotide-binding</keyword>
<evidence type="ECO:0000256" key="1">
    <source>
        <dbReference type="ARBA" id="ARBA00022443"/>
    </source>
</evidence>
<evidence type="ECO:0000256" key="12">
    <source>
        <dbReference type="PROSITE-ProRule" id="PRU00192"/>
    </source>
</evidence>
<feature type="domain" description="SH3" evidence="17">
    <location>
        <begin position="153"/>
        <end position="214"/>
    </location>
</feature>
<dbReference type="GO" id="GO:0004715">
    <property type="term" value="F:non-membrane spanning protein tyrosine kinase activity"/>
    <property type="evidence" value="ECO:0007669"/>
    <property type="project" value="UniProtKB-EC"/>
</dbReference>
<dbReference type="Gene3D" id="3.30.505.10">
    <property type="entry name" value="SH2 domain"/>
    <property type="match status" value="1"/>
</dbReference>
<dbReference type="GO" id="GO:0005524">
    <property type="term" value="F:ATP binding"/>
    <property type="evidence" value="ECO:0007669"/>
    <property type="project" value="UniProtKB-UniRule"/>
</dbReference>
<dbReference type="InterPro" id="IPR011009">
    <property type="entry name" value="Kinase-like_dom_sf"/>
</dbReference>
<feature type="region of interest" description="Disordered" evidence="15">
    <location>
        <begin position="70"/>
        <end position="89"/>
    </location>
</feature>
<dbReference type="InterPro" id="IPR000980">
    <property type="entry name" value="SH2"/>
</dbReference>
<dbReference type="InterPro" id="IPR036028">
    <property type="entry name" value="SH3-like_dom_sf"/>
</dbReference>
<evidence type="ECO:0000256" key="9">
    <source>
        <dbReference type="ARBA" id="ARBA00023137"/>
    </source>
</evidence>
<dbReference type="PROSITE" id="PS00109">
    <property type="entry name" value="PROTEIN_KINASE_TYR"/>
    <property type="match status" value="1"/>
</dbReference>
<dbReference type="PRINTS" id="PR00109">
    <property type="entry name" value="TYRKINASE"/>
</dbReference>
<dbReference type="PROSITE" id="PS50011">
    <property type="entry name" value="PROTEIN_KINASE_DOM"/>
    <property type="match status" value="1"/>
</dbReference>
<evidence type="ECO:0000256" key="6">
    <source>
        <dbReference type="ARBA" id="ARBA00022777"/>
    </source>
</evidence>
<reference evidence="20" key="1">
    <citation type="submission" date="2011-08" db="EMBL/GenBank/DDBJ databases">
        <authorList>
            <person name="Rombauts S."/>
        </authorList>
    </citation>
    <scope>NUCLEOTIDE SEQUENCE</scope>
    <source>
        <strain evidence="20">London</strain>
    </source>
</reference>
<evidence type="ECO:0000256" key="11">
    <source>
        <dbReference type="PROSITE-ProRule" id="PRU00191"/>
    </source>
</evidence>
<dbReference type="CDD" id="cd11845">
    <property type="entry name" value="SH3_Src_like"/>
    <property type="match status" value="1"/>
</dbReference>
<accession>T1KIS5</accession>
<dbReference type="Gene3D" id="2.30.30.40">
    <property type="entry name" value="SH3 Domains"/>
    <property type="match status" value="1"/>
</dbReference>
<dbReference type="InterPro" id="IPR000719">
    <property type="entry name" value="Prot_kinase_dom"/>
</dbReference>
<dbReference type="FunFam" id="1.10.510.10:FF:000553">
    <property type="entry name" value="Tyrosine-protein kinase"/>
    <property type="match status" value="1"/>
</dbReference>
<dbReference type="SMART" id="SM00252">
    <property type="entry name" value="SH2"/>
    <property type="match status" value="1"/>
</dbReference>
<dbReference type="PANTHER" id="PTHR24418">
    <property type="entry name" value="TYROSINE-PROTEIN KINASE"/>
    <property type="match status" value="1"/>
</dbReference>
<dbReference type="FunFam" id="3.30.505.10:FF:000044">
    <property type="entry name" value="Tyrosine-protein kinase"/>
    <property type="match status" value="1"/>
</dbReference>
<dbReference type="InterPro" id="IPR001245">
    <property type="entry name" value="Ser-Thr/Tyr_kinase_cat_dom"/>
</dbReference>
<keyword evidence="8 11" id="KW-0727">SH2 domain</keyword>
<dbReference type="InterPro" id="IPR008266">
    <property type="entry name" value="Tyr_kinase_AS"/>
</dbReference>
<dbReference type="Proteomes" id="UP000015104">
    <property type="component" value="Unassembled WGS sequence"/>
</dbReference>
<dbReference type="AlphaFoldDB" id="T1KIS5"/>
<evidence type="ECO:0000256" key="8">
    <source>
        <dbReference type="ARBA" id="ARBA00022999"/>
    </source>
</evidence>
<keyword evidence="20" id="KW-1185">Reference proteome</keyword>
<dbReference type="InterPro" id="IPR017441">
    <property type="entry name" value="Protein_kinase_ATP_BS"/>
</dbReference>
<dbReference type="InterPro" id="IPR001452">
    <property type="entry name" value="SH3_domain"/>
</dbReference>
<evidence type="ECO:0000259" key="16">
    <source>
        <dbReference type="PROSITE" id="PS50001"/>
    </source>
</evidence>
<dbReference type="PROSITE" id="PS00107">
    <property type="entry name" value="PROTEIN_KINASE_ATP"/>
    <property type="match status" value="1"/>
</dbReference>
<evidence type="ECO:0000256" key="15">
    <source>
        <dbReference type="SAM" id="MobiDB-lite"/>
    </source>
</evidence>
<dbReference type="GO" id="GO:0048468">
    <property type="term" value="P:cell development"/>
    <property type="evidence" value="ECO:0007669"/>
    <property type="project" value="UniProtKB-ARBA"/>
</dbReference>
<keyword evidence="3 14" id="KW-0808">Transferase</keyword>
<evidence type="ECO:0000256" key="3">
    <source>
        <dbReference type="ARBA" id="ARBA00022679"/>
    </source>
</evidence>
<protein>
    <recommendedName>
        <fullName evidence="14">Tyrosine-protein kinase</fullName>
        <ecNumber evidence="14">2.7.10.2</ecNumber>
    </recommendedName>
</protein>
<keyword evidence="4" id="KW-0519">Myristate</keyword>
<dbReference type="InterPro" id="IPR050198">
    <property type="entry name" value="Non-receptor_tyrosine_kinases"/>
</dbReference>
<dbReference type="SMART" id="SM00326">
    <property type="entry name" value="SH3"/>
    <property type="match status" value="1"/>
</dbReference>
<keyword evidence="4" id="KW-0449">Lipoprotein</keyword>
<dbReference type="CDD" id="cd05068">
    <property type="entry name" value="PTKc_Frk_like"/>
    <property type="match status" value="1"/>
</dbReference>
<evidence type="ECO:0000256" key="2">
    <source>
        <dbReference type="ARBA" id="ARBA00022553"/>
    </source>
</evidence>
<evidence type="ECO:0000256" key="5">
    <source>
        <dbReference type="ARBA" id="ARBA00022741"/>
    </source>
</evidence>
<dbReference type="InterPro" id="IPR036860">
    <property type="entry name" value="SH2_dom_sf"/>
</dbReference>
<evidence type="ECO:0000256" key="13">
    <source>
        <dbReference type="PROSITE-ProRule" id="PRU10141"/>
    </source>
</evidence>
<organism evidence="19 20">
    <name type="scientific">Tetranychus urticae</name>
    <name type="common">Two-spotted spider mite</name>
    <dbReference type="NCBI Taxonomy" id="32264"/>
    <lineage>
        <taxon>Eukaryota</taxon>
        <taxon>Metazoa</taxon>
        <taxon>Ecdysozoa</taxon>
        <taxon>Arthropoda</taxon>
        <taxon>Chelicerata</taxon>
        <taxon>Arachnida</taxon>
        <taxon>Acari</taxon>
        <taxon>Acariformes</taxon>
        <taxon>Trombidiformes</taxon>
        <taxon>Prostigmata</taxon>
        <taxon>Eleutherengona</taxon>
        <taxon>Raphignathae</taxon>
        <taxon>Tetranychoidea</taxon>
        <taxon>Tetranychidae</taxon>
        <taxon>Tetranychus</taxon>
    </lineage>
</organism>
<evidence type="ECO:0000256" key="14">
    <source>
        <dbReference type="RuleBase" id="RU362096"/>
    </source>
</evidence>
<evidence type="ECO:0000256" key="4">
    <source>
        <dbReference type="ARBA" id="ARBA00022707"/>
    </source>
</evidence>
<keyword evidence="6 14" id="KW-0418">Kinase</keyword>
<dbReference type="FunFam" id="2.30.30.40:FF:000208">
    <property type="entry name" value="Tyrosine-protein kinase"/>
    <property type="match status" value="1"/>
</dbReference>
<dbReference type="CDD" id="cd10370">
    <property type="entry name" value="SH2_Src_Src42"/>
    <property type="match status" value="1"/>
</dbReference>
<dbReference type="Pfam" id="PF07714">
    <property type="entry name" value="PK_Tyr_Ser-Thr"/>
    <property type="match status" value="1"/>
</dbReference>
<dbReference type="Pfam" id="PF00018">
    <property type="entry name" value="SH3_1"/>
    <property type="match status" value="1"/>
</dbReference>
<feature type="binding site" evidence="13">
    <location>
        <position position="364"/>
    </location>
    <ligand>
        <name>ATP</name>
        <dbReference type="ChEBI" id="CHEBI:30616"/>
    </ligand>
</feature>
<dbReference type="Gene3D" id="1.10.510.10">
    <property type="entry name" value="Transferase(Phosphotransferase) domain 1"/>
    <property type="match status" value="1"/>
</dbReference>
<dbReference type="Pfam" id="PF00017">
    <property type="entry name" value="SH2"/>
    <property type="match status" value="1"/>
</dbReference>
<evidence type="ECO:0000313" key="20">
    <source>
        <dbReference type="Proteomes" id="UP000015104"/>
    </source>
</evidence>
<dbReference type="SUPFAM" id="SSF56112">
    <property type="entry name" value="Protein kinase-like (PK-like)"/>
    <property type="match status" value="1"/>
</dbReference>
<dbReference type="EMBL" id="CAEY01000114">
    <property type="status" value="NOT_ANNOTATED_CDS"/>
    <property type="molecule type" value="Genomic_DNA"/>
</dbReference>
<dbReference type="SUPFAM" id="SSF50044">
    <property type="entry name" value="SH3-domain"/>
    <property type="match status" value="1"/>
</dbReference>
<keyword evidence="9 14" id="KW-0829">Tyrosine-protein kinase</keyword>
<dbReference type="SMART" id="SM00219">
    <property type="entry name" value="TyrKc"/>
    <property type="match status" value="1"/>
</dbReference>
<feature type="domain" description="SH2" evidence="16">
    <location>
        <begin position="220"/>
        <end position="312"/>
    </location>
</feature>
<sequence length="652" mass="74111">MLINDNNIIDITKLFGKLPENLPDFIKPVPFLCLFKCLIVLTLVFCLNGDLINPLLPMMGCFCCKSKRRTEDNSNQPSGDNLTSRSPGLTQQHHDIISAPIQSNLDSSHVHVSNLRNGGQLNPTVVASGSSNLPVIPVLNDDSLHGPEDHLLNNSKVFVALYDYDARTEEDLSFKKGEHLIVVNDTQGDWWYAKSKSTKLEGYIPSNYVAKLSSIEAEPWYFGKIKRAEAEKKLLMPENEHGSFLIRDSESRRNDFSLSVRDGDTVKHYRIRNLDEGGFFIARRIPFKTLQELVEHYNKDADGLCVNLRKPCVQIEKPTTSGLSHRDQWEIDRTSLKFTRKLGQGQFGEVWEGLWNNTTPVAIKTLKPGTMDPKDFLAEAQIMKKLRHPKLVQLYAVCTLEEPIYIITELMKNGSLLEYLQGKGRSLKLPQLIDMSAHIASGMAYLESQNYIHRDLAARNILVGEKNVVKIADFGLARLIKEDEYEARAGARFPIKWTAPEAANFSKFSIKSDVWSFGILLTEIVTYGRLPYPGMTNAEVLHQVDHGYRMPCPQGCPQALYEIMLECWHKDPMKRPTFETLQWKLEDFFTLDGSDYKEASGWSTMLVKDRCNFSWMNILCHPSTFNKSRTTDANINTHTNNRISNLKALKFS</sequence>
<dbReference type="GO" id="GO:0002009">
    <property type="term" value="P:morphogenesis of an epithelium"/>
    <property type="evidence" value="ECO:0007669"/>
    <property type="project" value="UniProtKB-ARBA"/>
</dbReference>
<dbReference type="EC" id="2.7.10.2" evidence="14"/>